<dbReference type="AlphaFoldDB" id="A0A844HR39"/>
<organism evidence="7 8">
    <name type="scientific">Paracoccus litorisediminis</name>
    <dbReference type="NCBI Taxonomy" id="2006130"/>
    <lineage>
        <taxon>Bacteria</taxon>
        <taxon>Pseudomonadati</taxon>
        <taxon>Pseudomonadota</taxon>
        <taxon>Alphaproteobacteria</taxon>
        <taxon>Rhodobacterales</taxon>
        <taxon>Paracoccaceae</taxon>
        <taxon>Paracoccus</taxon>
    </lineage>
</organism>
<protein>
    <recommendedName>
        <fullName evidence="4 5">Small ribosomal subunit protein uS9</fullName>
    </recommendedName>
</protein>
<dbReference type="GO" id="GO:0006412">
    <property type="term" value="P:translation"/>
    <property type="evidence" value="ECO:0007669"/>
    <property type="project" value="UniProtKB-UniRule"/>
</dbReference>
<dbReference type="GO" id="GO:0003735">
    <property type="term" value="F:structural constituent of ribosome"/>
    <property type="evidence" value="ECO:0007669"/>
    <property type="project" value="InterPro"/>
</dbReference>
<evidence type="ECO:0000313" key="8">
    <source>
        <dbReference type="Proteomes" id="UP000449846"/>
    </source>
</evidence>
<reference evidence="7 8" key="1">
    <citation type="submission" date="2019-11" db="EMBL/GenBank/DDBJ databases">
        <authorList>
            <person name="Dong K."/>
        </authorList>
    </citation>
    <scope>NUCLEOTIDE SEQUENCE [LARGE SCALE GENOMIC DNA]</scope>
    <source>
        <strain evidence="7 8">NBRC 112902</strain>
    </source>
</reference>
<dbReference type="HAMAP" id="MF_00532_B">
    <property type="entry name" value="Ribosomal_uS9_B"/>
    <property type="match status" value="1"/>
</dbReference>
<dbReference type="EMBL" id="WMIG01000032">
    <property type="protein sequence ID" value="MTH62340.1"/>
    <property type="molecule type" value="Genomic_DNA"/>
</dbReference>
<dbReference type="InterPro" id="IPR023035">
    <property type="entry name" value="Ribosomal_uS9_bac/plastid"/>
</dbReference>
<keyword evidence="2 5" id="KW-0689">Ribosomal protein</keyword>
<keyword evidence="3 5" id="KW-0687">Ribonucleoprotein</keyword>
<accession>A0A844HR39</accession>
<dbReference type="GO" id="GO:0022627">
    <property type="term" value="C:cytosolic small ribosomal subunit"/>
    <property type="evidence" value="ECO:0007669"/>
    <property type="project" value="TreeGrafter"/>
</dbReference>
<evidence type="ECO:0000256" key="5">
    <source>
        <dbReference type="HAMAP-Rule" id="MF_00532"/>
    </source>
</evidence>
<evidence type="ECO:0000256" key="6">
    <source>
        <dbReference type="RuleBase" id="RU003815"/>
    </source>
</evidence>
<evidence type="ECO:0000256" key="2">
    <source>
        <dbReference type="ARBA" id="ARBA00022980"/>
    </source>
</evidence>
<dbReference type="Pfam" id="PF00380">
    <property type="entry name" value="Ribosomal_S9"/>
    <property type="match status" value="1"/>
</dbReference>
<dbReference type="InterPro" id="IPR020574">
    <property type="entry name" value="Ribosomal_uS9_CS"/>
</dbReference>
<dbReference type="PANTHER" id="PTHR21569">
    <property type="entry name" value="RIBOSOMAL PROTEIN S9"/>
    <property type="match status" value="1"/>
</dbReference>
<dbReference type="PANTHER" id="PTHR21569:SF1">
    <property type="entry name" value="SMALL RIBOSOMAL SUBUNIT PROTEIN US9M"/>
    <property type="match status" value="1"/>
</dbReference>
<dbReference type="InterPro" id="IPR014721">
    <property type="entry name" value="Ribsml_uS5_D2-typ_fold_subgr"/>
</dbReference>
<sequence>MAEDIKTLDDLKSVATVAVAEAPVREAQRDALGRAYATGKRKDAVARVWVKPGSGKVVVNGKDIAVYFARPVLQMILRQPFEVAGVDGQYDVYATVAGGGLSGQAGAVKHGISKALQLHEPSLRAALKAAGFLTRDSRVVERKKYGKAKARRSFQFSKR</sequence>
<dbReference type="RefSeq" id="WP_155042289.1">
    <property type="nucleotide sequence ID" value="NZ_JBHGCD010000005.1"/>
</dbReference>
<keyword evidence="8" id="KW-1185">Reference proteome</keyword>
<comment type="caution">
    <text evidence="7">The sequence shown here is derived from an EMBL/GenBank/DDBJ whole genome shotgun (WGS) entry which is preliminary data.</text>
</comment>
<dbReference type="Gene3D" id="3.30.230.10">
    <property type="match status" value="1"/>
</dbReference>
<evidence type="ECO:0000256" key="3">
    <source>
        <dbReference type="ARBA" id="ARBA00023274"/>
    </source>
</evidence>
<gene>
    <name evidence="5 7" type="primary">rpsI</name>
    <name evidence="7" type="ORF">GL300_24450</name>
</gene>
<dbReference type="SUPFAM" id="SSF54211">
    <property type="entry name" value="Ribosomal protein S5 domain 2-like"/>
    <property type="match status" value="1"/>
</dbReference>
<dbReference type="NCBIfam" id="NF001099">
    <property type="entry name" value="PRK00132.1"/>
    <property type="match status" value="1"/>
</dbReference>
<dbReference type="GO" id="GO:0003723">
    <property type="term" value="F:RNA binding"/>
    <property type="evidence" value="ECO:0007669"/>
    <property type="project" value="TreeGrafter"/>
</dbReference>
<dbReference type="InterPro" id="IPR020568">
    <property type="entry name" value="Ribosomal_Su5_D2-typ_SF"/>
</dbReference>
<evidence type="ECO:0000313" key="7">
    <source>
        <dbReference type="EMBL" id="MTH62340.1"/>
    </source>
</evidence>
<evidence type="ECO:0000256" key="1">
    <source>
        <dbReference type="ARBA" id="ARBA00005251"/>
    </source>
</evidence>
<proteinExistence type="inferred from homology"/>
<dbReference type="OrthoDB" id="9803965at2"/>
<name>A0A844HR39_9RHOB</name>
<dbReference type="PROSITE" id="PS00360">
    <property type="entry name" value="RIBOSOMAL_S9"/>
    <property type="match status" value="1"/>
</dbReference>
<evidence type="ECO:0000256" key="4">
    <source>
        <dbReference type="ARBA" id="ARBA00035259"/>
    </source>
</evidence>
<dbReference type="Proteomes" id="UP000449846">
    <property type="component" value="Unassembled WGS sequence"/>
</dbReference>
<dbReference type="InterPro" id="IPR000754">
    <property type="entry name" value="Ribosomal_uS9"/>
</dbReference>
<comment type="similarity">
    <text evidence="1 5 6">Belongs to the universal ribosomal protein uS9 family.</text>
</comment>
<dbReference type="FunFam" id="3.30.230.10:FF:000001">
    <property type="entry name" value="30S ribosomal protein S9"/>
    <property type="match status" value="1"/>
</dbReference>